<evidence type="ECO:0000259" key="3">
    <source>
        <dbReference type="Pfam" id="PF17107"/>
    </source>
</evidence>
<feature type="signal peptide" evidence="2">
    <location>
        <begin position="1"/>
        <end position="17"/>
    </location>
</feature>
<keyword evidence="5" id="KW-1185">Reference proteome</keyword>
<keyword evidence="2" id="KW-0732">Signal</keyword>
<dbReference type="EMBL" id="JAJHUN010000001">
    <property type="protein sequence ID" value="KAJ4163578.1"/>
    <property type="molecule type" value="Genomic_DNA"/>
</dbReference>
<reference evidence="4" key="1">
    <citation type="journal article" date="2023" name="Access Microbiol">
        <title>De-novo genome assembly for Akanthomyces muscarius, a biocontrol agent of insect agricultural pests.</title>
        <authorList>
            <person name="Erdos Z."/>
            <person name="Studholme D.J."/>
            <person name="Raymond B."/>
            <person name="Sharma M."/>
        </authorList>
    </citation>
    <scope>NUCLEOTIDE SEQUENCE</scope>
    <source>
        <strain evidence="4">Ve6</strain>
    </source>
</reference>
<sequence length="538" mass="59838">MAEALIIISGVLSVVAAVGSVYDATEDEMGLLPDFKKAVALLPLLSSLLDGMERYVNEETGDTNIAALTPALKSCRTKVAQLHQILENVVPVEGESWTRRKFKAFRAIGRGGRVKKLVEGLLKDLQLIAAKFPEDVSLIEQKNLTKAIEEVSKLKSSFPDFFEETSISAHYGSAAEDVDTGFGSQYNNHITGRQNNDPDQQCIDTNLVDSLTRITFGDRYYHFQAGNVTLTMSLPADFHHLPGKERSEASPSIGPKMRISRDGTKLEMKKRTESLWLRPLSWTEQKPLEKGKSPSNDVTGDYTLSITDGLSVYTKGYPYRLSTLLKLVFPVRAIVHTVPPVPPGQSRVRWICTCGEELRPSWLSLKGVSKVSLTRFRVDENHFADVHHHDSLCSNNCSCLPPLEKVQAKEYRCSPAPEIDLGYFPPIGANALTHYFQRPHAFNTAQKTIFNQVPKRGQGVLSIGADEWQLGWGIHIAEGWHWRWIYFIIVVPLLLGGFIFGITWSVTKGDIQSAFAIAASWMALAPVLLGYIAVRDLD</sequence>
<evidence type="ECO:0000313" key="4">
    <source>
        <dbReference type="EMBL" id="KAJ4163578.1"/>
    </source>
</evidence>
<feature type="transmembrane region" description="Helical" evidence="1">
    <location>
        <begin position="514"/>
        <end position="534"/>
    </location>
</feature>
<organism evidence="4 5">
    <name type="scientific">Akanthomyces muscarius</name>
    <name type="common">Entomopathogenic fungus</name>
    <name type="synonym">Lecanicillium muscarium</name>
    <dbReference type="NCBI Taxonomy" id="2231603"/>
    <lineage>
        <taxon>Eukaryota</taxon>
        <taxon>Fungi</taxon>
        <taxon>Dikarya</taxon>
        <taxon>Ascomycota</taxon>
        <taxon>Pezizomycotina</taxon>
        <taxon>Sordariomycetes</taxon>
        <taxon>Hypocreomycetidae</taxon>
        <taxon>Hypocreales</taxon>
        <taxon>Cordycipitaceae</taxon>
        <taxon>Akanthomyces</taxon>
    </lineage>
</organism>
<dbReference type="InterPro" id="IPR031352">
    <property type="entry name" value="SesA"/>
</dbReference>
<keyword evidence="1" id="KW-0472">Membrane</keyword>
<feature type="domain" description="NACHT-NTPase and P-loop NTPases N-terminal" evidence="3">
    <location>
        <begin position="8"/>
        <end position="127"/>
    </location>
</feature>
<feature type="chain" id="PRO_5040836337" description="NACHT-NTPase and P-loop NTPases N-terminal domain-containing protein" evidence="2">
    <location>
        <begin position="18"/>
        <end position="538"/>
    </location>
</feature>
<dbReference type="RefSeq" id="XP_056058493.1">
    <property type="nucleotide sequence ID" value="XM_056202990.1"/>
</dbReference>
<keyword evidence="1" id="KW-1133">Transmembrane helix</keyword>
<dbReference type="AlphaFoldDB" id="A0A9W8QKF8"/>
<evidence type="ECO:0000313" key="5">
    <source>
        <dbReference type="Proteomes" id="UP001144673"/>
    </source>
</evidence>
<evidence type="ECO:0000256" key="2">
    <source>
        <dbReference type="SAM" id="SignalP"/>
    </source>
</evidence>
<accession>A0A9W8QKF8</accession>
<dbReference type="Pfam" id="PF17107">
    <property type="entry name" value="SesA"/>
    <property type="match status" value="1"/>
</dbReference>
<proteinExistence type="predicted"/>
<keyword evidence="1" id="KW-0812">Transmembrane</keyword>
<comment type="caution">
    <text evidence="4">The sequence shown here is derived from an EMBL/GenBank/DDBJ whole genome shotgun (WGS) entry which is preliminary data.</text>
</comment>
<evidence type="ECO:0000256" key="1">
    <source>
        <dbReference type="SAM" id="Phobius"/>
    </source>
</evidence>
<gene>
    <name evidence="4" type="ORF">LMH87_005299</name>
</gene>
<dbReference type="KEGG" id="amus:LMH87_005299"/>
<dbReference type="GeneID" id="80892458"/>
<name>A0A9W8QKF8_AKAMU</name>
<protein>
    <recommendedName>
        <fullName evidence="3">NACHT-NTPase and P-loop NTPases N-terminal domain-containing protein</fullName>
    </recommendedName>
</protein>
<feature type="transmembrane region" description="Helical" evidence="1">
    <location>
        <begin position="484"/>
        <end position="507"/>
    </location>
</feature>
<dbReference type="Proteomes" id="UP001144673">
    <property type="component" value="Chromosome 1"/>
</dbReference>